<dbReference type="GO" id="GO:0016779">
    <property type="term" value="F:nucleotidyltransferase activity"/>
    <property type="evidence" value="ECO:0007669"/>
    <property type="project" value="UniProtKB-KW"/>
</dbReference>
<gene>
    <name evidence="9" type="ORF">O3V59_20425</name>
</gene>
<evidence type="ECO:0000256" key="7">
    <source>
        <dbReference type="ARBA" id="ARBA00022840"/>
    </source>
</evidence>
<dbReference type="EMBL" id="JAPYYP010000040">
    <property type="protein sequence ID" value="MDA5110711.1"/>
    <property type="molecule type" value="Genomic_DNA"/>
</dbReference>
<keyword evidence="9" id="KW-0808">Transferase</keyword>
<evidence type="ECO:0000256" key="3">
    <source>
        <dbReference type="ARBA" id="ARBA00022723"/>
    </source>
</evidence>
<accession>A0A9X3TU82</accession>
<comment type="caution">
    <text evidence="9">The sequence shown here is derived from an EMBL/GenBank/DDBJ whole genome shotgun (WGS) entry which is preliminary data.</text>
</comment>
<dbReference type="PANTHER" id="PTHR10953:SF9">
    <property type="entry name" value="UBIQUITIN-LIKE MODIFIER-ACTIVATING ENZYME 5"/>
    <property type="match status" value="1"/>
</dbReference>
<dbReference type="GO" id="GO:0071569">
    <property type="term" value="P:protein ufmylation"/>
    <property type="evidence" value="ECO:0007669"/>
    <property type="project" value="TreeGrafter"/>
</dbReference>
<dbReference type="Pfam" id="PF00899">
    <property type="entry name" value="ThiF"/>
    <property type="match status" value="1"/>
</dbReference>
<protein>
    <recommendedName>
        <fullName evidence="2">Ubiquitin-like modifier-activating enzyme 5</fullName>
    </recommendedName>
</protein>
<dbReference type="InterPro" id="IPR035985">
    <property type="entry name" value="Ubiquitin-activating_enz"/>
</dbReference>
<keyword evidence="9" id="KW-0548">Nucleotidyltransferase</keyword>
<keyword evidence="7" id="KW-0067">ATP-binding</keyword>
<keyword evidence="3" id="KW-0479">Metal-binding</keyword>
<feature type="domain" description="THIF-type NAD/FAD binding fold" evidence="8">
    <location>
        <begin position="101"/>
        <end position="340"/>
    </location>
</feature>
<dbReference type="GO" id="GO:0005829">
    <property type="term" value="C:cytosol"/>
    <property type="evidence" value="ECO:0007669"/>
    <property type="project" value="TreeGrafter"/>
</dbReference>
<dbReference type="AlphaFoldDB" id="A0A9X3TU82"/>
<dbReference type="InterPro" id="IPR000594">
    <property type="entry name" value="ThiF_NAD_FAD-bd"/>
</dbReference>
<evidence type="ECO:0000313" key="9">
    <source>
        <dbReference type="EMBL" id="MDA5110711.1"/>
    </source>
</evidence>
<evidence type="ECO:0000256" key="4">
    <source>
        <dbReference type="ARBA" id="ARBA00022741"/>
    </source>
</evidence>
<name>A0A9X3TU82_9BACL</name>
<evidence type="ECO:0000256" key="5">
    <source>
        <dbReference type="ARBA" id="ARBA00022786"/>
    </source>
</evidence>
<keyword evidence="10" id="KW-1185">Reference proteome</keyword>
<evidence type="ECO:0000256" key="6">
    <source>
        <dbReference type="ARBA" id="ARBA00022833"/>
    </source>
</evidence>
<keyword evidence="5" id="KW-0833">Ubl conjugation pathway</keyword>
<evidence type="ECO:0000256" key="2">
    <source>
        <dbReference type="ARBA" id="ARBA00016279"/>
    </source>
</evidence>
<dbReference type="PANTHER" id="PTHR10953">
    <property type="entry name" value="UBIQUITIN-ACTIVATING ENZYME E1"/>
    <property type="match status" value="1"/>
</dbReference>
<dbReference type="Gene3D" id="3.40.50.720">
    <property type="entry name" value="NAD(P)-binding Rossmann-like Domain"/>
    <property type="match status" value="1"/>
</dbReference>
<dbReference type="Proteomes" id="UP001151071">
    <property type="component" value="Unassembled WGS sequence"/>
</dbReference>
<evidence type="ECO:0000259" key="8">
    <source>
        <dbReference type="Pfam" id="PF00899"/>
    </source>
</evidence>
<sequence>MGYKLVERVKLVVLEDQRVYLVDDELLELEGCSEMGINALKRLKNGCELEALKDLLDEKERRELLQLLAENGLLRENWSNQYSDDIVEKQIYYLEEFGSNPNILQHKLQQATVAIVGVGGVGAVILQHLVGAGIKSFILIDYDKVERHNLNRQFIYNSKQLGMLKVEAAKEYIHQIDNNIRVNIYPVMIDSVNSLSVLDGHNIDLLINAADQPANLDEILNEYSLKRRIPWVGASVGLHVGTWGPFIIPDKTMCMECFYRIENQQMDKLEYTIRERINPLIKASFGPTNTIISTFLAKDVILYLATQDSISSLQTRCEFDFRNLKMNRFRIAHLKPCSCWKEY</sequence>
<keyword evidence="6" id="KW-0862">Zinc</keyword>
<dbReference type="GO" id="GO:0071566">
    <property type="term" value="F:UFM1 activating enzyme activity"/>
    <property type="evidence" value="ECO:0007669"/>
    <property type="project" value="TreeGrafter"/>
</dbReference>
<evidence type="ECO:0000256" key="1">
    <source>
        <dbReference type="ARBA" id="ARBA00005339"/>
    </source>
</evidence>
<keyword evidence="4" id="KW-0547">Nucleotide-binding</keyword>
<dbReference type="GO" id="GO:0005524">
    <property type="term" value="F:ATP binding"/>
    <property type="evidence" value="ECO:0007669"/>
    <property type="project" value="UniProtKB-KW"/>
</dbReference>
<evidence type="ECO:0000313" key="10">
    <source>
        <dbReference type="Proteomes" id="UP001151071"/>
    </source>
</evidence>
<organism evidence="9 10">
    <name type="scientific">Brevibacillus thermoruber</name>
    <dbReference type="NCBI Taxonomy" id="33942"/>
    <lineage>
        <taxon>Bacteria</taxon>
        <taxon>Bacillati</taxon>
        <taxon>Bacillota</taxon>
        <taxon>Bacilli</taxon>
        <taxon>Bacillales</taxon>
        <taxon>Paenibacillaceae</taxon>
        <taxon>Brevibacillus</taxon>
    </lineage>
</organism>
<dbReference type="InterPro" id="IPR045886">
    <property type="entry name" value="ThiF/MoeB/HesA"/>
</dbReference>
<dbReference type="RefSeq" id="WP_051967978.1">
    <property type="nucleotide sequence ID" value="NZ_JAPYYP010000040.1"/>
</dbReference>
<comment type="similarity">
    <text evidence="1">Belongs to the ubiquitin-activating E1 family. UBA5 subfamily.</text>
</comment>
<dbReference type="GO" id="GO:0046872">
    <property type="term" value="F:metal ion binding"/>
    <property type="evidence" value="ECO:0007669"/>
    <property type="project" value="UniProtKB-KW"/>
</dbReference>
<dbReference type="SUPFAM" id="SSF69572">
    <property type="entry name" value="Activating enzymes of the ubiquitin-like proteins"/>
    <property type="match status" value="1"/>
</dbReference>
<proteinExistence type="inferred from homology"/>
<reference evidence="9" key="1">
    <citation type="submission" date="2022-12" db="EMBL/GenBank/DDBJ databases">
        <title>Draft genome sequence of the thermophilic strain Brevibacillus thermoruber HT42, isolated from Los Humeros, Puebla, Mexico, with biotechnological potential.</title>
        <authorList>
            <person name="Lara Sanchez J."/>
            <person name="Solis Palacios R."/>
            <person name="Bustos Baena A.S."/>
            <person name="Ruz Baez A.E."/>
            <person name="Espinosa Luna G."/>
            <person name="Oliart Ros R.M."/>
        </authorList>
    </citation>
    <scope>NUCLEOTIDE SEQUENCE</scope>
    <source>
        <strain evidence="9">HT42</strain>
    </source>
</reference>